<dbReference type="GO" id="GO:0005840">
    <property type="term" value="C:ribosome"/>
    <property type="evidence" value="ECO:0007669"/>
    <property type="project" value="InterPro"/>
</dbReference>
<dbReference type="Gene3D" id="3.90.1180.10">
    <property type="entry name" value="Ribosomal protein L13"/>
    <property type="match status" value="1"/>
</dbReference>
<protein>
    <submittedName>
        <fullName evidence="2">Uncharacterized protein</fullName>
    </submittedName>
</protein>
<reference evidence="2 3" key="1">
    <citation type="journal article" date="2017" name="Mol. Biol. Evol.">
        <title>The 4-celled Tetrabaena socialis nuclear genome reveals the essential components for genetic control of cell number at the origin of multicellularity in the volvocine lineage.</title>
        <authorList>
            <person name="Featherston J."/>
            <person name="Arakaki Y."/>
            <person name="Hanschen E.R."/>
            <person name="Ferris P.J."/>
            <person name="Michod R.E."/>
            <person name="Olson B.J.S.C."/>
            <person name="Nozaki H."/>
            <person name="Durand P.M."/>
        </authorList>
    </citation>
    <scope>NUCLEOTIDE SEQUENCE [LARGE SCALE GENOMIC DNA]</scope>
    <source>
        <strain evidence="2 3">NIES-571</strain>
    </source>
</reference>
<evidence type="ECO:0000313" key="2">
    <source>
        <dbReference type="EMBL" id="PNH00988.1"/>
    </source>
</evidence>
<organism evidence="2 3">
    <name type="scientific">Tetrabaena socialis</name>
    <dbReference type="NCBI Taxonomy" id="47790"/>
    <lineage>
        <taxon>Eukaryota</taxon>
        <taxon>Viridiplantae</taxon>
        <taxon>Chlorophyta</taxon>
        <taxon>core chlorophytes</taxon>
        <taxon>Chlorophyceae</taxon>
        <taxon>CS clade</taxon>
        <taxon>Chlamydomonadales</taxon>
        <taxon>Tetrabaenaceae</taxon>
        <taxon>Tetrabaena</taxon>
    </lineage>
</organism>
<dbReference type="AlphaFoldDB" id="A0A2J7ZL41"/>
<name>A0A2J7ZL41_9CHLO</name>
<evidence type="ECO:0000256" key="1">
    <source>
        <dbReference type="SAM" id="MobiDB-lite"/>
    </source>
</evidence>
<dbReference type="GO" id="GO:0003735">
    <property type="term" value="F:structural constituent of ribosome"/>
    <property type="evidence" value="ECO:0007669"/>
    <property type="project" value="InterPro"/>
</dbReference>
<accession>A0A2J7ZL41</accession>
<gene>
    <name evidence="2" type="ORF">TSOC_013147</name>
</gene>
<feature type="compositionally biased region" description="Basic and acidic residues" evidence="1">
    <location>
        <begin position="21"/>
        <end position="39"/>
    </location>
</feature>
<dbReference type="OrthoDB" id="274622at2759"/>
<keyword evidence="3" id="KW-1185">Reference proteome</keyword>
<evidence type="ECO:0000313" key="3">
    <source>
        <dbReference type="Proteomes" id="UP000236333"/>
    </source>
</evidence>
<dbReference type="GO" id="GO:0006412">
    <property type="term" value="P:translation"/>
    <property type="evidence" value="ECO:0007669"/>
    <property type="project" value="InterPro"/>
</dbReference>
<sequence>MLPKGRLGADIKLHLRVYKGGKHEHEAQRPTDITREISLKPKNGPGKELLAAKKLAA</sequence>
<dbReference type="EMBL" id="PGGS01001065">
    <property type="protein sequence ID" value="PNH00988.1"/>
    <property type="molecule type" value="Genomic_DNA"/>
</dbReference>
<dbReference type="InterPro" id="IPR036899">
    <property type="entry name" value="Ribosomal_uL13_sf"/>
</dbReference>
<feature type="compositionally biased region" description="Low complexity" evidence="1">
    <location>
        <begin position="47"/>
        <end position="57"/>
    </location>
</feature>
<feature type="region of interest" description="Disordered" evidence="1">
    <location>
        <begin position="21"/>
        <end position="57"/>
    </location>
</feature>
<dbReference type="Proteomes" id="UP000236333">
    <property type="component" value="Unassembled WGS sequence"/>
</dbReference>
<dbReference type="SUPFAM" id="SSF52161">
    <property type="entry name" value="Ribosomal protein L13"/>
    <property type="match status" value="1"/>
</dbReference>
<comment type="caution">
    <text evidence="2">The sequence shown here is derived from an EMBL/GenBank/DDBJ whole genome shotgun (WGS) entry which is preliminary data.</text>
</comment>
<proteinExistence type="predicted"/>